<dbReference type="Proteomes" id="UP001056778">
    <property type="component" value="Chromosome 1"/>
</dbReference>
<dbReference type="EMBL" id="CM043015">
    <property type="protein sequence ID" value="KAI4472193.1"/>
    <property type="molecule type" value="Genomic_DNA"/>
</dbReference>
<name>A0ACB9TYX5_HOLOL</name>
<accession>A0ACB9TYX5</accession>
<reference evidence="1" key="1">
    <citation type="submission" date="2022-04" db="EMBL/GenBank/DDBJ databases">
        <title>Chromosome-scale genome assembly of Holotrichia oblita Faldermann.</title>
        <authorList>
            <person name="Rongchong L."/>
        </authorList>
    </citation>
    <scope>NUCLEOTIDE SEQUENCE</scope>
    <source>
        <strain evidence="1">81SQS9</strain>
    </source>
</reference>
<keyword evidence="2" id="KW-1185">Reference proteome</keyword>
<organism evidence="1 2">
    <name type="scientific">Holotrichia oblita</name>
    <name type="common">Chafer beetle</name>
    <dbReference type="NCBI Taxonomy" id="644536"/>
    <lineage>
        <taxon>Eukaryota</taxon>
        <taxon>Metazoa</taxon>
        <taxon>Ecdysozoa</taxon>
        <taxon>Arthropoda</taxon>
        <taxon>Hexapoda</taxon>
        <taxon>Insecta</taxon>
        <taxon>Pterygota</taxon>
        <taxon>Neoptera</taxon>
        <taxon>Endopterygota</taxon>
        <taxon>Coleoptera</taxon>
        <taxon>Polyphaga</taxon>
        <taxon>Scarabaeiformia</taxon>
        <taxon>Scarabaeidae</taxon>
        <taxon>Melolonthinae</taxon>
        <taxon>Holotrichia</taxon>
    </lineage>
</organism>
<evidence type="ECO:0000313" key="1">
    <source>
        <dbReference type="EMBL" id="KAI4472193.1"/>
    </source>
</evidence>
<evidence type="ECO:0000313" key="2">
    <source>
        <dbReference type="Proteomes" id="UP001056778"/>
    </source>
</evidence>
<sequence>MSEETKLTKRKYDIKTTSNETAVNNEEREEEKTPVEKSSTEKDVKSPLPKDKHDLRGHVVICSSDYEQELSTYPQCFPKHCGRYISDKIVTESETNVLLDLAKEGIALGGSDGGASILDLHSGALSYGTKFINIYSLEESKAIFTKANLAVYKTVKEKVKAAIADLFGISTKVLYLTHPTFFSRLDNREPKTEHDEYWQIHVDKDTYGSFFYTSLLYLTDYGVDFSGGRLIFLDGKPTKPFNVTLEPRRGRVAMFTSGLRMYISSRG</sequence>
<proteinExistence type="predicted"/>
<gene>
    <name evidence="1" type="ORF">MML48_1g20938</name>
</gene>
<comment type="caution">
    <text evidence="1">The sequence shown here is derived from an EMBL/GenBank/DDBJ whole genome shotgun (WGS) entry which is preliminary data.</text>
</comment>
<protein>
    <submittedName>
        <fullName evidence="1">Prolyl hydroxylase-related</fullName>
    </submittedName>
</protein>